<dbReference type="AlphaFoldDB" id="A0A7K0KIL5"/>
<dbReference type="CDD" id="cd16016">
    <property type="entry name" value="AP-SPAP"/>
    <property type="match status" value="1"/>
</dbReference>
<evidence type="ECO:0000313" key="3">
    <source>
        <dbReference type="Proteomes" id="UP000438914"/>
    </source>
</evidence>
<dbReference type="Gene3D" id="3.40.720.10">
    <property type="entry name" value="Alkaline Phosphatase, subunit A"/>
    <property type="match status" value="2"/>
</dbReference>
<feature type="chain" id="PRO_5029767797" evidence="1">
    <location>
        <begin position="19"/>
        <end position="467"/>
    </location>
</feature>
<dbReference type="Gene3D" id="3.30.1360.150">
    <property type="match status" value="1"/>
</dbReference>
<dbReference type="SUPFAM" id="SSF53649">
    <property type="entry name" value="Alkaline phosphatase-like"/>
    <property type="match status" value="1"/>
</dbReference>
<name>A0A7K0KIL5_9BACT</name>
<protein>
    <submittedName>
        <fullName evidence="2">Alkaline phosphatase family protein</fullName>
    </submittedName>
</protein>
<keyword evidence="3" id="KW-1185">Reference proteome</keyword>
<reference evidence="2 3" key="1">
    <citation type="submission" date="2019-08" db="EMBL/GenBank/DDBJ databases">
        <title>In-depth cultivation of the pig gut microbiome towards novel bacterial diversity and tailored functional studies.</title>
        <authorList>
            <person name="Wylensek D."/>
            <person name="Hitch T.C.A."/>
            <person name="Clavel T."/>
        </authorList>
    </citation>
    <scope>NUCLEOTIDE SEQUENCE [LARGE SCALE GENOMIC DNA]</scope>
    <source>
        <strain evidence="2 3">LKV-178-WT-2A</strain>
    </source>
</reference>
<dbReference type="RefSeq" id="WP_154534896.1">
    <property type="nucleotide sequence ID" value="NZ_VUNG01000034.1"/>
</dbReference>
<organism evidence="2 3">
    <name type="scientific">Hallella mizrahii</name>
    <dbReference type="NCBI Taxonomy" id="2606637"/>
    <lineage>
        <taxon>Bacteria</taxon>
        <taxon>Pseudomonadati</taxon>
        <taxon>Bacteroidota</taxon>
        <taxon>Bacteroidia</taxon>
        <taxon>Bacteroidales</taxon>
        <taxon>Prevotellaceae</taxon>
        <taxon>Hallella</taxon>
    </lineage>
</organism>
<dbReference type="Proteomes" id="UP000438914">
    <property type="component" value="Unassembled WGS sequence"/>
</dbReference>
<dbReference type="Pfam" id="PF01663">
    <property type="entry name" value="Phosphodiest"/>
    <property type="match status" value="1"/>
</dbReference>
<comment type="caution">
    <text evidence="2">The sequence shown here is derived from an EMBL/GenBank/DDBJ whole genome shotgun (WGS) entry which is preliminary data.</text>
</comment>
<keyword evidence="1" id="KW-0732">Signal</keyword>
<gene>
    <name evidence="2" type="ORF">FYJ73_11640</name>
</gene>
<accession>A0A7K0KIL5</accession>
<dbReference type="InterPro" id="IPR002591">
    <property type="entry name" value="Phosphodiest/P_Trfase"/>
</dbReference>
<dbReference type="GO" id="GO:0004035">
    <property type="term" value="F:alkaline phosphatase activity"/>
    <property type="evidence" value="ECO:0007669"/>
    <property type="project" value="InterPro"/>
</dbReference>
<evidence type="ECO:0000256" key="1">
    <source>
        <dbReference type="SAM" id="SignalP"/>
    </source>
</evidence>
<proteinExistence type="predicted"/>
<sequence length="467" mass="51500">MRYLAFIIAALTSAEMQAFGLAPRLVVNVTIDQLRTDYMEAFYPLYGQGGFRRLMQQGLVYEGGRYPFTPIDRSSATATLSSGATPYFNGIVGTQWLDRATLRPVSCISDDKYSGSPQRLLTSTLGDELKMSSNGTAIVYSFSQDKESAILSAGHAADGAFWLGDNGTWTGSKYYSTSLPAWLKAYNTLHPQQGRVQALTNDNVVSVSLQAVTSAAMGRDEMPDLLYVTLSAARAKGKENESWQTCMESVYMQLDHTLATLISGVEQRVGKDKVLFVVTSTGYSDEARKNLDKYRVPTGTFYINRTANLLNVYLSAIYGQGRYVEQYYGNELYLNHKLIEQKRIAMSEILGRSQDFLIQNAGVADVYTSERLMAGNNDILKIRNGYNPINCGDIIIDVAPGWKLLNEETQQVIYSSAGFMPFPIIFLGSNMPHEVVKTPVSVDCVASTVAKAIRIRAPNACTTAPLF</sequence>
<dbReference type="InterPro" id="IPR017850">
    <property type="entry name" value="Alkaline_phosphatase_core_sf"/>
</dbReference>
<feature type="signal peptide" evidence="1">
    <location>
        <begin position="1"/>
        <end position="18"/>
    </location>
</feature>
<dbReference type="EMBL" id="VUNG01000034">
    <property type="protein sequence ID" value="MST85310.1"/>
    <property type="molecule type" value="Genomic_DNA"/>
</dbReference>
<dbReference type="InterPro" id="IPR026263">
    <property type="entry name" value="Alkaline_phosphatase_prok"/>
</dbReference>
<evidence type="ECO:0000313" key="2">
    <source>
        <dbReference type="EMBL" id="MST85310.1"/>
    </source>
</evidence>